<dbReference type="CDD" id="cd09895">
    <property type="entry name" value="NGN_SP_UpxY"/>
    <property type="match status" value="1"/>
</dbReference>
<dbReference type="InterPro" id="IPR008991">
    <property type="entry name" value="Translation_prot_SH3-like_sf"/>
</dbReference>
<dbReference type="SUPFAM" id="SSF82679">
    <property type="entry name" value="N-utilization substance G protein NusG, N-terminal domain"/>
    <property type="match status" value="1"/>
</dbReference>
<organism evidence="5 6">
    <name type="scientific">Kordia antarctica</name>
    <dbReference type="NCBI Taxonomy" id="1218801"/>
    <lineage>
        <taxon>Bacteria</taxon>
        <taxon>Pseudomonadati</taxon>
        <taxon>Bacteroidota</taxon>
        <taxon>Flavobacteriia</taxon>
        <taxon>Flavobacteriales</taxon>
        <taxon>Flavobacteriaceae</taxon>
        <taxon>Kordia</taxon>
    </lineage>
</organism>
<dbReference type="Proteomes" id="UP000464657">
    <property type="component" value="Chromosome"/>
</dbReference>
<dbReference type="SUPFAM" id="SSF50104">
    <property type="entry name" value="Translation proteins SH3-like domain"/>
    <property type="match status" value="1"/>
</dbReference>
<evidence type="ECO:0000313" key="6">
    <source>
        <dbReference type="Proteomes" id="UP000464657"/>
    </source>
</evidence>
<dbReference type="PANTHER" id="PTHR30265">
    <property type="entry name" value="RHO-INTERACTING TRANSCRIPTION TERMINATION FACTOR NUSG"/>
    <property type="match status" value="1"/>
</dbReference>
<dbReference type="GO" id="GO:0031564">
    <property type="term" value="P:transcription antitermination"/>
    <property type="evidence" value="ECO:0007669"/>
    <property type="project" value="UniProtKB-KW"/>
</dbReference>
<dbReference type="InterPro" id="IPR006645">
    <property type="entry name" value="NGN-like_dom"/>
</dbReference>
<evidence type="ECO:0000313" key="5">
    <source>
        <dbReference type="EMBL" id="QHI36110.1"/>
    </source>
</evidence>
<name>A0A7L4ZHV8_9FLAO</name>
<dbReference type="OrthoDB" id="9796143at2"/>
<dbReference type="EMBL" id="CP019288">
    <property type="protein sequence ID" value="QHI36110.1"/>
    <property type="molecule type" value="Genomic_DNA"/>
</dbReference>
<evidence type="ECO:0000256" key="1">
    <source>
        <dbReference type="ARBA" id="ARBA00022814"/>
    </source>
</evidence>
<dbReference type="Gene3D" id="3.30.70.940">
    <property type="entry name" value="NusG, N-terminal domain"/>
    <property type="match status" value="1"/>
</dbReference>
<dbReference type="KEGG" id="kan:IMCC3317_14640"/>
<evidence type="ECO:0000256" key="2">
    <source>
        <dbReference type="ARBA" id="ARBA00023015"/>
    </source>
</evidence>
<dbReference type="AlphaFoldDB" id="A0A7L4ZHV8"/>
<evidence type="ECO:0000259" key="4">
    <source>
        <dbReference type="Pfam" id="PF02357"/>
    </source>
</evidence>
<dbReference type="PANTHER" id="PTHR30265:SF4">
    <property type="entry name" value="KOW MOTIF FAMILY PROTEIN, EXPRESSED"/>
    <property type="match status" value="1"/>
</dbReference>
<dbReference type="Pfam" id="PF02357">
    <property type="entry name" value="NusG"/>
    <property type="match status" value="1"/>
</dbReference>
<dbReference type="RefSeq" id="WP_160128838.1">
    <property type="nucleotide sequence ID" value="NZ_CP019288.1"/>
</dbReference>
<feature type="domain" description="NusG-like N-terminal" evidence="4">
    <location>
        <begin position="28"/>
        <end position="119"/>
    </location>
</feature>
<protein>
    <recommendedName>
        <fullName evidence="4">NusG-like N-terminal domain-containing protein</fullName>
    </recommendedName>
</protein>
<reference evidence="5 6" key="1">
    <citation type="journal article" date="2013" name="Int. J. Syst. Evol. Microbiol.">
        <title>Kordia antarctica sp. nov., isolated from Antarctic seawater.</title>
        <authorList>
            <person name="Baek K."/>
            <person name="Choi A."/>
            <person name="Kang I."/>
            <person name="Lee K."/>
            <person name="Cho J.C."/>
        </authorList>
    </citation>
    <scope>NUCLEOTIDE SEQUENCE [LARGE SCALE GENOMIC DNA]</scope>
    <source>
        <strain evidence="5 6">IMCC3317</strain>
    </source>
</reference>
<sequence>MSFTQNTVINNAVKVVGKPSIKSLQDQNWYVLYTAPRAEKIAKRELEFNNYEVFLPITTTLRVWKNRQKKMIDSVVFPSYIFIHTNERYLAEACRINKISTYLHCGGKPSKVDPKCIEGIKRMLEMNQEISVSENFHEGELVRITKGPLAGYEGVLIHQKSKTKFGIHLKEINQTILVEICTSVLEKNLA</sequence>
<proteinExistence type="predicted"/>
<evidence type="ECO:0000256" key="3">
    <source>
        <dbReference type="ARBA" id="ARBA00023163"/>
    </source>
</evidence>
<dbReference type="NCBIfam" id="NF033644">
    <property type="entry name" value="antiterm_UpxY"/>
    <property type="match status" value="1"/>
</dbReference>
<dbReference type="InterPro" id="IPR043425">
    <property type="entry name" value="NusG-like"/>
</dbReference>
<gene>
    <name evidence="5" type="ORF">IMCC3317_14640</name>
</gene>
<keyword evidence="3" id="KW-0804">Transcription</keyword>
<keyword evidence="2" id="KW-0805">Transcription regulation</keyword>
<accession>A0A7L4ZHV8</accession>
<dbReference type="GO" id="GO:0006354">
    <property type="term" value="P:DNA-templated transcription elongation"/>
    <property type="evidence" value="ECO:0007669"/>
    <property type="project" value="InterPro"/>
</dbReference>
<keyword evidence="1" id="KW-0889">Transcription antitermination</keyword>
<keyword evidence="6" id="KW-1185">Reference proteome</keyword>
<dbReference type="InterPro" id="IPR036735">
    <property type="entry name" value="NGN_dom_sf"/>
</dbReference>